<evidence type="ECO:0000313" key="1">
    <source>
        <dbReference type="EMBL" id="SFI34606.1"/>
    </source>
</evidence>
<proteinExistence type="predicted"/>
<accession>A0A1I3HFU3</accession>
<name>A0A1I3HFU3_9PLAN</name>
<dbReference type="AlphaFoldDB" id="A0A1I3HFU3"/>
<keyword evidence="2" id="KW-1185">Reference proteome</keyword>
<gene>
    <name evidence="1" type="ORF">SAMN05421753_10846</name>
</gene>
<evidence type="ECO:0000313" key="2">
    <source>
        <dbReference type="Proteomes" id="UP000199518"/>
    </source>
</evidence>
<dbReference type="EMBL" id="FOQD01000008">
    <property type="protein sequence ID" value="SFI34606.1"/>
    <property type="molecule type" value="Genomic_DNA"/>
</dbReference>
<organism evidence="1 2">
    <name type="scientific">Planctomicrobium piriforme</name>
    <dbReference type="NCBI Taxonomy" id="1576369"/>
    <lineage>
        <taxon>Bacteria</taxon>
        <taxon>Pseudomonadati</taxon>
        <taxon>Planctomycetota</taxon>
        <taxon>Planctomycetia</taxon>
        <taxon>Planctomycetales</taxon>
        <taxon>Planctomycetaceae</taxon>
        <taxon>Planctomicrobium</taxon>
    </lineage>
</organism>
<protein>
    <submittedName>
        <fullName evidence="1">Uncharacterized protein</fullName>
    </submittedName>
</protein>
<dbReference type="STRING" id="1576369.SAMN05421753_10846"/>
<sequence>MRLRAGIFGESIQTFESATEFVNQPPDRAVAAQFVM</sequence>
<dbReference type="Proteomes" id="UP000199518">
    <property type="component" value="Unassembled WGS sequence"/>
</dbReference>
<reference evidence="2" key="1">
    <citation type="submission" date="2016-10" db="EMBL/GenBank/DDBJ databases">
        <authorList>
            <person name="Varghese N."/>
            <person name="Submissions S."/>
        </authorList>
    </citation>
    <scope>NUCLEOTIDE SEQUENCE [LARGE SCALE GENOMIC DNA]</scope>
    <source>
        <strain evidence="2">DSM 26348</strain>
    </source>
</reference>